<name>A0A917FT76_9GAMM</name>
<dbReference type="InterPro" id="IPR044876">
    <property type="entry name" value="HRDC_dom_sf"/>
</dbReference>
<feature type="domain" description="3'-5' exonuclease" evidence="1">
    <location>
        <begin position="8"/>
        <end position="172"/>
    </location>
</feature>
<dbReference type="Gene3D" id="1.10.150.80">
    <property type="entry name" value="HRDC domain"/>
    <property type="match status" value="1"/>
</dbReference>
<dbReference type="Gene3D" id="3.30.420.10">
    <property type="entry name" value="Ribonuclease H-like superfamily/Ribonuclease H"/>
    <property type="match status" value="1"/>
</dbReference>
<keyword evidence="3" id="KW-1185">Reference proteome</keyword>
<dbReference type="SMART" id="SM00474">
    <property type="entry name" value="35EXOc"/>
    <property type="match status" value="1"/>
</dbReference>
<dbReference type="GO" id="GO:0006139">
    <property type="term" value="P:nucleobase-containing compound metabolic process"/>
    <property type="evidence" value="ECO:0007669"/>
    <property type="project" value="InterPro"/>
</dbReference>
<dbReference type="GO" id="GO:0008408">
    <property type="term" value="F:3'-5' exonuclease activity"/>
    <property type="evidence" value="ECO:0007669"/>
    <property type="project" value="InterPro"/>
</dbReference>
<dbReference type="PANTHER" id="PTHR47649:SF1">
    <property type="entry name" value="RIBONUCLEASE D"/>
    <property type="match status" value="1"/>
</dbReference>
<evidence type="ECO:0000313" key="2">
    <source>
        <dbReference type="EMBL" id="GGF99744.1"/>
    </source>
</evidence>
<dbReference type="InterPro" id="IPR036397">
    <property type="entry name" value="RNaseH_sf"/>
</dbReference>
<dbReference type="InterPro" id="IPR002562">
    <property type="entry name" value="3'-5'_exonuclease_dom"/>
</dbReference>
<proteinExistence type="predicted"/>
<dbReference type="AlphaFoldDB" id="A0A917FT76"/>
<dbReference type="CDD" id="cd06142">
    <property type="entry name" value="RNaseD_exo"/>
    <property type="match status" value="1"/>
</dbReference>
<dbReference type="InterPro" id="IPR051086">
    <property type="entry name" value="RNase_D-like"/>
</dbReference>
<reference evidence="2" key="2">
    <citation type="submission" date="2020-09" db="EMBL/GenBank/DDBJ databases">
        <authorList>
            <person name="Sun Q."/>
            <person name="Zhou Y."/>
        </authorList>
    </citation>
    <scope>NUCLEOTIDE SEQUENCE</scope>
    <source>
        <strain evidence="2">CGMCC 1.12181</strain>
    </source>
</reference>
<reference evidence="2" key="1">
    <citation type="journal article" date="2014" name="Int. J. Syst. Evol. Microbiol.">
        <title>Complete genome sequence of Corynebacterium casei LMG S-19264T (=DSM 44701T), isolated from a smear-ripened cheese.</title>
        <authorList>
            <consortium name="US DOE Joint Genome Institute (JGI-PGF)"/>
            <person name="Walter F."/>
            <person name="Albersmeier A."/>
            <person name="Kalinowski J."/>
            <person name="Ruckert C."/>
        </authorList>
    </citation>
    <scope>NUCLEOTIDE SEQUENCE</scope>
    <source>
        <strain evidence="2">CGMCC 1.12181</strain>
    </source>
</reference>
<dbReference type="InterPro" id="IPR010997">
    <property type="entry name" value="HRDC-like_sf"/>
</dbReference>
<comment type="caution">
    <text evidence="2">The sequence shown here is derived from an EMBL/GenBank/DDBJ whole genome shotgun (WGS) entry which is preliminary data.</text>
</comment>
<evidence type="ECO:0000313" key="3">
    <source>
        <dbReference type="Proteomes" id="UP000605253"/>
    </source>
</evidence>
<accession>A0A917FT76</accession>
<dbReference type="PANTHER" id="PTHR47649">
    <property type="entry name" value="RIBONUCLEASE D"/>
    <property type="match status" value="1"/>
</dbReference>
<organism evidence="2 3">
    <name type="scientific">Marinicella pacifica</name>
    <dbReference type="NCBI Taxonomy" id="1171543"/>
    <lineage>
        <taxon>Bacteria</taxon>
        <taxon>Pseudomonadati</taxon>
        <taxon>Pseudomonadota</taxon>
        <taxon>Gammaproteobacteria</taxon>
        <taxon>Lysobacterales</taxon>
        <taxon>Marinicellaceae</taxon>
        <taxon>Marinicella</taxon>
    </lineage>
</organism>
<evidence type="ECO:0000259" key="1">
    <source>
        <dbReference type="SMART" id="SM00474"/>
    </source>
</evidence>
<dbReference type="RefSeq" id="WP_188365729.1">
    <property type="nucleotide sequence ID" value="NZ_BAABJF010000024.1"/>
</dbReference>
<dbReference type="InterPro" id="IPR012337">
    <property type="entry name" value="RNaseH-like_sf"/>
</dbReference>
<dbReference type="GO" id="GO:0000166">
    <property type="term" value="F:nucleotide binding"/>
    <property type="evidence" value="ECO:0007669"/>
    <property type="project" value="InterPro"/>
</dbReference>
<dbReference type="SUPFAM" id="SSF53098">
    <property type="entry name" value="Ribonuclease H-like"/>
    <property type="match status" value="1"/>
</dbReference>
<dbReference type="Pfam" id="PF01612">
    <property type="entry name" value="DNA_pol_A_exo1"/>
    <property type="match status" value="1"/>
</dbReference>
<sequence>MTKILSNYAFVDDINVAQKLLTAVDSQEYYPMDTEFERSRTFYLHPALLQVHIDDTFYLVDIAIKELAELFLPAFDKLILHSGSEDLELWRQVTGKKPRAVFDTQVAAALAGYSLHTSYQNLVESEFDVSLTQGMSRSDWLQRPLTEAQKEYAVEDIYYLGELKQRLSEQLSQRGLILLFEVLMQQQLDNLDTDGHNEKMYQKLVKSQRLDKQQRARLWRLLLWRDQLAQQRNKPRNWILKPPEMIAVVQQVTGFEDLFDIGLYPKFIKYNGRALLAALHGRDTWQDTEPPQIIKLNSRQGQQLQAMKKAVKDKATKADIDPALIVNNAGLKTLAFQGETLEVLPTWQALIEAGF</sequence>
<protein>
    <submittedName>
        <fullName evidence="2">Ribonuclease D</fullName>
    </submittedName>
</protein>
<dbReference type="EMBL" id="BMEO01000011">
    <property type="protein sequence ID" value="GGF99744.1"/>
    <property type="molecule type" value="Genomic_DNA"/>
</dbReference>
<dbReference type="Proteomes" id="UP000605253">
    <property type="component" value="Unassembled WGS sequence"/>
</dbReference>
<dbReference type="GO" id="GO:0003676">
    <property type="term" value="F:nucleic acid binding"/>
    <property type="evidence" value="ECO:0007669"/>
    <property type="project" value="InterPro"/>
</dbReference>
<dbReference type="SUPFAM" id="SSF47819">
    <property type="entry name" value="HRDC-like"/>
    <property type="match status" value="1"/>
</dbReference>
<gene>
    <name evidence="2" type="primary">rnD</name>
    <name evidence="2" type="ORF">GCM10011365_21240</name>
</gene>